<evidence type="ECO:0000313" key="3">
    <source>
        <dbReference type="EMBL" id="KAJ0968770.1"/>
    </source>
</evidence>
<evidence type="ECO:0000313" key="4">
    <source>
        <dbReference type="Proteomes" id="UP001085076"/>
    </source>
</evidence>
<feature type="region of interest" description="Disordered" evidence="2">
    <location>
        <begin position="165"/>
        <end position="222"/>
    </location>
</feature>
<dbReference type="PANTHER" id="PTHR31071">
    <property type="entry name" value="GB|AAF24581.1"/>
    <property type="match status" value="1"/>
</dbReference>
<dbReference type="EMBL" id="JAGGNH010000006">
    <property type="protein sequence ID" value="KAJ0968770.1"/>
    <property type="molecule type" value="Genomic_DNA"/>
</dbReference>
<dbReference type="Proteomes" id="UP001085076">
    <property type="component" value="Miscellaneous, Linkage group lg06"/>
</dbReference>
<accession>A0A9D5CAD8</accession>
<gene>
    <name evidence="3" type="ORF">J5N97_021647</name>
</gene>
<feature type="compositionally biased region" description="Pro residues" evidence="2">
    <location>
        <begin position="169"/>
        <end position="179"/>
    </location>
</feature>
<proteinExistence type="predicted"/>
<dbReference type="AlphaFoldDB" id="A0A9D5CAD8"/>
<comment type="caution">
    <text evidence="3">The sequence shown here is derived from an EMBL/GenBank/DDBJ whole genome shotgun (WGS) entry which is preliminary data.</text>
</comment>
<protein>
    <submittedName>
        <fullName evidence="3">Uncharacterized protein</fullName>
    </submittedName>
</protein>
<keyword evidence="1" id="KW-0175">Coiled coil</keyword>
<sequence>MAEEMMGAIENLRNPSIGPIDFFSLPSWKLYDNPHYSFTCLPPHVSVSASKLTSLFRPCAEEDDELTSELELALARIEELKVELELERRMRKRVESLNRTLARDLAEERKARQAAESLRAKLEEELEIAKEEIEEERQMLIVADVWREERVQMKLAEAKLIMEEKLQKEPPPPPPPPGIPTVITTLSSNENKGNGNHGGGGGGSGGAPASQQRREVENPHIKRGIKGSVEFPKVVRRDGTKVAPQLGFSLECQKAQLMILMKHHHHKTPPDNLVM</sequence>
<feature type="coiled-coil region" evidence="1">
    <location>
        <begin position="63"/>
        <end position="143"/>
    </location>
</feature>
<dbReference type="OrthoDB" id="777875at2759"/>
<dbReference type="PANTHER" id="PTHR31071:SF39">
    <property type="entry name" value="PROTEIN BRANCHLESS TRICHOME"/>
    <property type="match status" value="1"/>
</dbReference>
<evidence type="ECO:0000256" key="1">
    <source>
        <dbReference type="SAM" id="Coils"/>
    </source>
</evidence>
<dbReference type="InterPro" id="IPR043424">
    <property type="entry name" value="BLT-like"/>
</dbReference>
<organism evidence="3 4">
    <name type="scientific">Dioscorea zingiberensis</name>
    <dbReference type="NCBI Taxonomy" id="325984"/>
    <lineage>
        <taxon>Eukaryota</taxon>
        <taxon>Viridiplantae</taxon>
        <taxon>Streptophyta</taxon>
        <taxon>Embryophyta</taxon>
        <taxon>Tracheophyta</taxon>
        <taxon>Spermatophyta</taxon>
        <taxon>Magnoliopsida</taxon>
        <taxon>Liliopsida</taxon>
        <taxon>Dioscoreales</taxon>
        <taxon>Dioscoreaceae</taxon>
        <taxon>Dioscorea</taxon>
    </lineage>
</organism>
<keyword evidence="4" id="KW-1185">Reference proteome</keyword>
<feature type="compositionally biased region" description="Gly residues" evidence="2">
    <location>
        <begin position="195"/>
        <end position="206"/>
    </location>
</feature>
<name>A0A9D5CAD8_9LILI</name>
<reference evidence="3" key="1">
    <citation type="submission" date="2021-03" db="EMBL/GenBank/DDBJ databases">
        <authorList>
            <person name="Li Z."/>
            <person name="Yang C."/>
        </authorList>
    </citation>
    <scope>NUCLEOTIDE SEQUENCE</scope>
    <source>
        <strain evidence="3">Dzin_1.0</strain>
        <tissue evidence="3">Leaf</tissue>
    </source>
</reference>
<reference evidence="3" key="2">
    <citation type="journal article" date="2022" name="Hortic Res">
        <title>The genome of Dioscorea zingiberensis sheds light on the biosynthesis, origin and evolution of the medicinally important diosgenin saponins.</title>
        <authorList>
            <person name="Li Y."/>
            <person name="Tan C."/>
            <person name="Li Z."/>
            <person name="Guo J."/>
            <person name="Li S."/>
            <person name="Chen X."/>
            <person name="Wang C."/>
            <person name="Dai X."/>
            <person name="Yang H."/>
            <person name="Song W."/>
            <person name="Hou L."/>
            <person name="Xu J."/>
            <person name="Tong Z."/>
            <person name="Xu A."/>
            <person name="Yuan X."/>
            <person name="Wang W."/>
            <person name="Yang Q."/>
            <person name="Chen L."/>
            <person name="Sun Z."/>
            <person name="Wang K."/>
            <person name="Pan B."/>
            <person name="Chen J."/>
            <person name="Bao Y."/>
            <person name="Liu F."/>
            <person name="Qi X."/>
            <person name="Gang D.R."/>
            <person name="Wen J."/>
            <person name="Li J."/>
        </authorList>
    </citation>
    <scope>NUCLEOTIDE SEQUENCE</scope>
    <source>
        <strain evidence="3">Dzin_1.0</strain>
    </source>
</reference>
<evidence type="ECO:0000256" key="2">
    <source>
        <dbReference type="SAM" id="MobiDB-lite"/>
    </source>
</evidence>